<dbReference type="CDD" id="cd02440">
    <property type="entry name" value="AdoMet_MTases"/>
    <property type="match status" value="1"/>
</dbReference>
<reference evidence="2" key="1">
    <citation type="journal article" date="2020" name="Nature">
        <title>Giant virus diversity and host interactions through global metagenomics.</title>
        <authorList>
            <person name="Schulz F."/>
            <person name="Roux S."/>
            <person name="Paez-Espino D."/>
            <person name="Jungbluth S."/>
            <person name="Walsh D.A."/>
            <person name="Denef V.J."/>
            <person name="McMahon K.D."/>
            <person name="Konstantinidis K.T."/>
            <person name="Eloe-Fadrosh E.A."/>
            <person name="Kyrpides N.C."/>
            <person name="Woyke T."/>
        </authorList>
    </citation>
    <scope>NUCLEOTIDE SEQUENCE</scope>
    <source>
        <strain evidence="2">GVMAG-M-3300009159-65</strain>
    </source>
</reference>
<dbReference type="InterPro" id="IPR013216">
    <property type="entry name" value="Methyltransf_11"/>
</dbReference>
<dbReference type="Gene3D" id="3.40.50.150">
    <property type="entry name" value="Vaccinia Virus protein VP39"/>
    <property type="match status" value="1"/>
</dbReference>
<dbReference type="AlphaFoldDB" id="A0A6C0EVU4"/>
<dbReference type="EMBL" id="MN738935">
    <property type="protein sequence ID" value="QHT32350.1"/>
    <property type="molecule type" value="Genomic_DNA"/>
</dbReference>
<accession>A0A6C0EVU4</accession>
<dbReference type="GO" id="GO:0008757">
    <property type="term" value="F:S-adenosylmethionine-dependent methyltransferase activity"/>
    <property type="evidence" value="ECO:0007669"/>
    <property type="project" value="InterPro"/>
</dbReference>
<evidence type="ECO:0000313" key="2">
    <source>
        <dbReference type="EMBL" id="QHT32350.1"/>
    </source>
</evidence>
<evidence type="ECO:0000259" key="1">
    <source>
        <dbReference type="Pfam" id="PF08241"/>
    </source>
</evidence>
<protein>
    <recommendedName>
        <fullName evidence="1">Methyltransferase type 11 domain-containing protein</fullName>
    </recommendedName>
</protein>
<organism evidence="2">
    <name type="scientific">viral metagenome</name>
    <dbReference type="NCBI Taxonomy" id="1070528"/>
    <lineage>
        <taxon>unclassified sequences</taxon>
        <taxon>metagenomes</taxon>
        <taxon>organismal metagenomes</taxon>
    </lineage>
</organism>
<feature type="domain" description="Methyltransferase type 11" evidence="1">
    <location>
        <begin position="77"/>
        <end position="165"/>
    </location>
</feature>
<dbReference type="Pfam" id="PF08241">
    <property type="entry name" value="Methyltransf_11"/>
    <property type="match status" value="1"/>
</dbReference>
<proteinExistence type="predicted"/>
<name>A0A6C0EVU4_9ZZZZ</name>
<dbReference type="InterPro" id="IPR029063">
    <property type="entry name" value="SAM-dependent_MTases_sf"/>
</dbReference>
<sequence>MILYLLILLFIIYLCFTRKEGFTNDSFEYKTYVDDNIYDKYYAYIYDDIWNMIPLYEEQINIMKPYFGSTNNFLTLNCKTGHMCQLLYDNMRVVGLDNSKEMIKMAKHKYPKIDFIKGDYEPSIFKENLFTHIFCPLFTINCIKDLKQFNQCIDKWLVHKGYLFVTTYEKFNISSVINKSPSNCFKSKYDYTVELNSKLTEKIIHNNDVRTNIQYLKNVDINNICNFDLKIIRTIEMPIFKCFLSILQKN</sequence>
<dbReference type="SUPFAM" id="SSF53335">
    <property type="entry name" value="S-adenosyl-L-methionine-dependent methyltransferases"/>
    <property type="match status" value="1"/>
</dbReference>